<protein>
    <submittedName>
        <fullName evidence="7">Energy-coupling factor transporter transmembrane protein EcfT</fullName>
    </submittedName>
</protein>
<dbReference type="PANTHER" id="PTHR34857">
    <property type="entry name" value="SLL0384 PROTEIN"/>
    <property type="match status" value="1"/>
</dbReference>
<dbReference type="Pfam" id="PF02361">
    <property type="entry name" value="CbiQ"/>
    <property type="match status" value="1"/>
</dbReference>
<feature type="transmembrane region" description="Helical" evidence="6">
    <location>
        <begin position="117"/>
        <end position="138"/>
    </location>
</feature>
<organism evidence="7">
    <name type="scientific">Desulfacinum infernum</name>
    <dbReference type="NCBI Taxonomy" id="35837"/>
    <lineage>
        <taxon>Bacteria</taxon>
        <taxon>Pseudomonadati</taxon>
        <taxon>Thermodesulfobacteriota</taxon>
        <taxon>Syntrophobacteria</taxon>
        <taxon>Syntrophobacterales</taxon>
        <taxon>Syntrophobacteraceae</taxon>
        <taxon>Desulfacinum</taxon>
    </lineage>
</organism>
<name>A0A832E9Y1_9BACT</name>
<evidence type="ECO:0000256" key="6">
    <source>
        <dbReference type="SAM" id="Phobius"/>
    </source>
</evidence>
<evidence type="ECO:0000256" key="1">
    <source>
        <dbReference type="ARBA" id="ARBA00004141"/>
    </source>
</evidence>
<comment type="subcellular location">
    <subcellularLocation>
        <location evidence="1">Membrane</location>
        <topology evidence="1">Multi-pass membrane protein</topology>
    </subcellularLocation>
</comment>
<dbReference type="GO" id="GO:0005886">
    <property type="term" value="C:plasma membrane"/>
    <property type="evidence" value="ECO:0007669"/>
    <property type="project" value="UniProtKB-ARBA"/>
</dbReference>
<evidence type="ECO:0000256" key="4">
    <source>
        <dbReference type="ARBA" id="ARBA00022989"/>
    </source>
</evidence>
<dbReference type="AlphaFoldDB" id="A0A832E9Y1"/>
<feature type="transmembrane region" description="Helical" evidence="6">
    <location>
        <begin position="36"/>
        <end position="67"/>
    </location>
</feature>
<reference evidence="7" key="1">
    <citation type="journal article" date="2020" name="mSystems">
        <title>Genome- and Community-Level Interaction Insights into Carbon Utilization and Element Cycling Functions of Hydrothermarchaeota in Hydrothermal Sediment.</title>
        <authorList>
            <person name="Zhou Z."/>
            <person name="Liu Y."/>
            <person name="Xu W."/>
            <person name="Pan J."/>
            <person name="Luo Z.H."/>
            <person name="Li M."/>
        </authorList>
    </citation>
    <scope>NUCLEOTIDE SEQUENCE [LARGE SCALE GENOMIC DNA]</scope>
    <source>
        <strain evidence="7">SpSt-456</strain>
    </source>
</reference>
<gene>
    <name evidence="7" type="ORF">ENS06_05155</name>
</gene>
<evidence type="ECO:0000313" key="7">
    <source>
        <dbReference type="EMBL" id="HFK96697.1"/>
    </source>
</evidence>
<dbReference type="EMBL" id="DSTK01000013">
    <property type="protein sequence ID" value="HFK96697.1"/>
    <property type="molecule type" value="Genomic_DNA"/>
</dbReference>
<keyword evidence="4 6" id="KW-1133">Transmembrane helix</keyword>
<dbReference type="CDD" id="cd16914">
    <property type="entry name" value="EcfT"/>
    <property type="match status" value="1"/>
</dbReference>
<evidence type="ECO:0000256" key="5">
    <source>
        <dbReference type="ARBA" id="ARBA00023136"/>
    </source>
</evidence>
<dbReference type="PANTHER" id="PTHR34857:SF2">
    <property type="entry name" value="SLL0384 PROTEIN"/>
    <property type="match status" value="1"/>
</dbReference>
<accession>A0A832E9Y1</accession>
<comment type="caution">
    <text evidence="7">The sequence shown here is derived from an EMBL/GenBank/DDBJ whole genome shotgun (WGS) entry which is preliminary data.</text>
</comment>
<proteinExistence type="predicted"/>
<dbReference type="InterPro" id="IPR003339">
    <property type="entry name" value="ABC/ECF_trnsptr_transmembrane"/>
</dbReference>
<keyword evidence="5 6" id="KW-0472">Membrane</keyword>
<dbReference type="InterPro" id="IPR051611">
    <property type="entry name" value="ECF_transporter_component"/>
</dbReference>
<evidence type="ECO:0000256" key="3">
    <source>
        <dbReference type="ARBA" id="ARBA00022692"/>
    </source>
</evidence>
<evidence type="ECO:0000256" key="2">
    <source>
        <dbReference type="ARBA" id="ARBA00022475"/>
    </source>
</evidence>
<sequence length="265" mass="29350">MLRPFGKGPHAVAVRLALHYIPRSSAVHRWDARTKLFGIALVTGALLWAEPMVLAVVTGWLAALFAAARLPWRLPLRTIRAWAPFLVLLFSVQAVSWEAFPKLPQSLPEAFPPDSVAAAAVSLWRIALMILWAVLFTATTNTAAVQRAVLWVLRPVPFVPARRIAVMAGLSVHLFATLLDDLEEIRTACRARLGDRSKNPYRRMKIVILPLFRKALNRAESMALALAARGYRDDVPVEVPPWPRAEMLSCLMLLGLLAALHGARP</sequence>
<keyword evidence="3 6" id="KW-0812">Transmembrane</keyword>
<keyword evidence="2" id="KW-1003">Cell membrane</keyword>
<feature type="transmembrane region" description="Helical" evidence="6">
    <location>
        <begin position="79"/>
        <end position="97"/>
    </location>
</feature>